<keyword evidence="1" id="KW-1185">Reference proteome</keyword>
<gene>
    <name evidence="2" type="primary">LOC113202762</name>
</gene>
<name>A0A9C6U896_FRAOC</name>
<dbReference type="Proteomes" id="UP000504606">
    <property type="component" value="Unplaced"/>
</dbReference>
<protein>
    <submittedName>
        <fullName evidence="2">Uncharacterized protein LOC113202762</fullName>
    </submittedName>
</protein>
<evidence type="ECO:0000313" key="2">
    <source>
        <dbReference type="RefSeq" id="XP_052125097.1"/>
    </source>
</evidence>
<proteinExistence type="predicted"/>
<evidence type="ECO:0000313" key="1">
    <source>
        <dbReference type="Proteomes" id="UP000504606"/>
    </source>
</evidence>
<reference evidence="2" key="1">
    <citation type="submission" date="2025-08" db="UniProtKB">
        <authorList>
            <consortium name="RefSeq"/>
        </authorList>
    </citation>
    <scope>IDENTIFICATION</scope>
    <source>
        <tissue evidence="2">Whole organism</tissue>
    </source>
</reference>
<dbReference type="GeneID" id="113202762"/>
<dbReference type="RefSeq" id="XP_052125097.1">
    <property type="nucleotide sequence ID" value="XM_052269137.1"/>
</dbReference>
<dbReference type="AlphaFoldDB" id="A0A9C6U896"/>
<organism evidence="1 2">
    <name type="scientific">Frankliniella occidentalis</name>
    <name type="common">Western flower thrips</name>
    <name type="synonym">Euthrips occidentalis</name>
    <dbReference type="NCBI Taxonomy" id="133901"/>
    <lineage>
        <taxon>Eukaryota</taxon>
        <taxon>Metazoa</taxon>
        <taxon>Ecdysozoa</taxon>
        <taxon>Arthropoda</taxon>
        <taxon>Hexapoda</taxon>
        <taxon>Insecta</taxon>
        <taxon>Pterygota</taxon>
        <taxon>Neoptera</taxon>
        <taxon>Paraneoptera</taxon>
        <taxon>Thysanoptera</taxon>
        <taxon>Terebrantia</taxon>
        <taxon>Thripoidea</taxon>
        <taxon>Thripidae</taxon>
        <taxon>Frankliniella</taxon>
    </lineage>
</organism>
<accession>A0A9C6U896</accession>
<dbReference type="KEGG" id="foc:113202762"/>
<sequence>MTTPGPALRLAVPLLDNQDLEFMRLVDTLDELFILQLRRRAGAKRKVQAAVRLLGPRTRAASFMYLVQMQQVGEESAERGATRVSFLVSPAHSWLDPPADTMRTLWSARHFAKPLRQDDEHRVLELSITIQRVQQEQQEQQQE</sequence>